<dbReference type="AlphaFoldDB" id="A0A0J7J2L1"/>
<dbReference type="GO" id="GO:0004420">
    <property type="term" value="F:hydroxymethylglutaryl-CoA reductase (NADPH) activity"/>
    <property type="evidence" value="ECO:0007669"/>
    <property type="project" value="InterPro"/>
</dbReference>
<dbReference type="EC" id="1.1.1.88" evidence="3"/>
<dbReference type="Pfam" id="PF00368">
    <property type="entry name" value="HMG-CoA_red"/>
    <property type="match status" value="1"/>
</dbReference>
<dbReference type="EMBL" id="LFNG01000003">
    <property type="protein sequence ID" value="KMQ72294.1"/>
    <property type="molecule type" value="Genomic_DNA"/>
</dbReference>
<dbReference type="PROSITE" id="PS50065">
    <property type="entry name" value="HMG_COA_REDUCTASE_4"/>
    <property type="match status" value="1"/>
</dbReference>
<dbReference type="InterPro" id="IPR009023">
    <property type="entry name" value="HMG_CoA_Rdtase_NAD(P)-bd_sf"/>
</dbReference>
<dbReference type="InterPro" id="IPR004553">
    <property type="entry name" value="HMG_CoA_Rdtase_bac-typ"/>
</dbReference>
<dbReference type="Proteomes" id="UP000035900">
    <property type="component" value="Unassembled WGS sequence"/>
</dbReference>
<keyword evidence="3" id="KW-0520">NAD</keyword>
<evidence type="ECO:0000313" key="4">
    <source>
        <dbReference type="EMBL" id="KMQ72294.1"/>
    </source>
</evidence>
<comment type="catalytic activity">
    <reaction evidence="3">
        <text>(R)-mevalonate + 2 NAD(+) + CoA = (3S)-3-hydroxy-3-methylglutaryl-CoA + 2 NADH + 2 H(+)</text>
        <dbReference type="Rhea" id="RHEA:14833"/>
        <dbReference type="ChEBI" id="CHEBI:15378"/>
        <dbReference type="ChEBI" id="CHEBI:36464"/>
        <dbReference type="ChEBI" id="CHEBI:43074"/>
        <dbReference type="ChEBI" id="CHEBI:57287"/>
        <dbReference type="ChEBI" id="CHEBI:57540"/>
        <dbReference type="ChEBI" id="CHEBI:57945"/>
        <dbReference type="EC" id="1.1.1.88"/>
    </reaction>
</comment>
<comment type="caution">
    <text evidence="4">The sequence shown here is derived from an EMBL/GenBank/DDBJ whole genome shotgun (WGS) entry which is preliminary data.</text>
</comment>
<name>A0A0J7J2L1_9FLAO</name>
<comment type="similarity">
    <text evidence="1 3">Belongs to the HMG-CoA reductase family.</text>
</comment>
<sequence>MNHSPVEGFSKLSKQRKIDWLIKEYLNEDRSYEQILQQYWNEDATLQKLHEEFSENTISNFYMPYGIAPNFLIDGKLFALPMAVEESSVVAAASKSAKFWLTRGGFKTTIINTKKLGHTHFIFKVEPHKLLHFFNFKLKQKLFEATEDITKNMRNRGGGILNIRLLDKTADMADYYQLKASFDTVDSMGANFINSCLEQFGKTLKEEVEKEADFTQEEKDSLQIVMNILSNYTPDCIVRAEVSCKIDELNDDSGISNEEFATKFKRAVTIAEIEPFRATTHNKGIMNGVDAVVIATGNDFRATEACAHAYAAKDGRYSSLTHCTIDNGIFRFWIDLPISVGVVGGLTNLHPLVKFSLALLGKPSAQELMSILAVSGLAQNFAALRSLTTTGIQKGHMKMHLLNILNQLGATEEEKQYFVNYFKDKTVTHHEVIHEFNKLRGK</sequence>
<dbReference type="NCBIfam" id="TIGR00532">
    <property type="entry name" value="HMG_CoA_R_NAD"/>
    <property type="match status" value="1"/>
</dbReference>
<protein>
    <recommendedName>
        <fullName evidence="3">3-hydroxy-3-methylglutaryl coenzyme A reductase</fullName>
        <shortName evidence="3">HMG-CoA reductase</shortName>
        <ecNumber evidence="3">1.1.1.88</ecNumber>
    </recommendedName>
</protein>
<dbReference type="CDD" id="cd00644">
    <property type="entry name" value="HMG-CoA_reductase_classII"/>
    <property type="match status" value="1"/>
</dbReference>
<dbReference type="InterPro" id="IPR009029">
    <property type="entry name" value="HMG_CoA_Rdtase_sub-bd_dom_sf"/>
</dbReference>
<dbReference type="UniPathway" id="UPA00257">
    <property type="reaction ID" value="UER00367"/>
</dbReference>
<evidence type="ECO:0000256" key="1">
    <source>
        <dbReference type="ARBA" id="ARBA00007661"/>
    </source>
</evidence>
<dbReference type="GO" id="GO:0015936">
    <property type="term" value="P:coenzyme A metabolic process"/>
    <property type="evidence" value="ECO:0007669"/>
    <property type="project" value="InterPro"/>
</dbReference>
<dbReference type="PATRIC" id="fig|1304281.5.peg.497"/>
<dbReference type="SUPFAM" id="SSF56542">
    <property type="entry name" value="Substrate-binding domain of HMG-CoA reductase"/>
    <property type="match status" value="1"/>
</dbReference>
<dbReference type="SUPFAM" id="SSF55035">
    <property type="entry name" value="NAD-binding domain of HMG-CoA reductase"/>
    <property type="match status" value="1"/>
</dbReference>
<evidence type="ECO:0000256" key="3">
    <source>
        <dbReference type="RuleBase" id="RU361219"/>
    </source>
</evidence>
<dbReference type="PANTHER" id="PTHR10572">
    <property type="entry name" value="3-HYDROXY-3-METHYLGLUTARYL-COENZYME A REDUCTASE"/>
    <property type="match status" value="1"/>
</dbReference>
<evidence type="ECO:0000313" key="5">
    <source>
        <dbReference type="Proteomes" id="UP000035900"/>
    </source>
</evidence>
<organism evidence="4 5">
    <name type="scientific">Chryseobacterium koreense CCUG 49689</name>
    <dbReference type="NCBI Taxonomy" id="1304281"/>
    <lineage>
        <taxon>Bacteria</taxon>
        <taxon>Pseudomonadati</taxon>
        <taxon>Bacteroidota</taxon>
        <taxon>Flavobacteriia</taxon>
        <taxon>Flavobacteriales</taxon>
        <taxon>Weeksellaceae</taxon>
        <taxon>Chryseobacterium group</taxon>
        <taxon>Chryseobacterium</taxon>
    </lineage>
</organism>
<accession>A0A0J7J2L1</accession>
<dbReference type="InterPro" id="IPR002202">
    <property type="entry name" value="HMG_CoA_Rdtase"/>
</dbReference>
<gene>
    <name evidence="4" type="ORF">ACM44_02290</name>
</gene>
<dbReference type="OrthoDB" id="9764892at2"/>
<dbReference type="PRINTS" id="PR00071">
    <property type="entry name" value="HMGCOARDTASE"/>
</dbReference>
<dbReference type="Gene3D" id="1.10.8.660">
    <property type="match status" value="1"/>
</dbReference>
<keyword evidence="2 3" id="KW-0560">Oxidoreductase</keyword>
<dbReference type="PANTHER" id="PTHR10572:SF24">
    <property type="entry name" value="3-HYDROXY-3-METHYLGLUTARYL-COENZYME A REDUCTASE"/>
    <property type="match status" value="1"/>
</dbReference>
<dbReference type="InterPro" id="IPR023074">
    <property type="entry name" value="HMG_CoA_Rdtase_cat_sf"/>
</dbReference>
<proteinExistence type="inferred from homology"/>
<keyword evidence="5" id="KW-1185">Reference proteome</keyword>
<evidence type="ECO:0000256" key="2">
    <source>
        <dbReference type="ARBA" id="ARBA00023002"/>
    </source>
</evidence>
<dbReference type="Gene3D" id="3.90.770.10">
    <property type="entry name" value="3-hydroxy-3-methylglutaryl-coenzyme A Reductase, Chain A, domain 2"/>
    <property type="match status" value="2"/>
</dbReference>
<dbReference type="GO" id="GO:0140643">
    <property type="term" value="F:hydroxymethylglutaryl-CoA reductase (NADH) activity"/>
    <property type="evidence" value="ECO:0007669"/>
    <property type="project" value="UniProtKB-EC"/>
</dbReference>
<reference evidence="4 5" key="1">
    <citation type="journal article" date="2004" name="Int. J. Syst. Evol. Microbiol.">
        <title>Kaistella koreensis gen. nov., sp. nov., a novel member of the Chryseobacterium-Bergeyella-Riemerella branch.</title>
        <authorList>
            <person name="Kim M.K."/>
            <person name="Im W.T."/>
            <person name="Shin Y.K."/>
            <person name="Lim J.H."/>
            <person name="Kim S.H."/>
            <person name="Lee B.C."/>
            <person name="Park M.Y."/>
            <person name="Lee K.Y."/>
            <person name="Lee S.T."/>
        </authorList>
    </citation>
    <scope>NUCLEOTIDE SEQUENCE [LARGE SCALE GENOMIC DNA]</scope>
    <source>
        <strain evidence="4 5">CCUG 49689</strain>
    </source>
</reference>
<dbReference type="STRING" id="1304281.ACM44_02290"/>
<comment type="pathway">
    <text evidence="3">Metabolic intermediate metabolism; (R)-mevalonate degradation; (S)-3-hydroxy-3-methylglutaryl-CoA from (R)-mevalonate: step 1/1.</text>
</comment>